<organism evidence="2 3">
    <name type="scientific">Zootermopsis nevadensis</name>
    <name type="common">Dampwood termite</name>
    <dbReference type="NCBI Taxonomy" id="136037"/>
    <lineage>
        <taxon>Eukaryota</taxon>
        <taxon>Metazoa</taxon>
        <taxon>Ecdysozoa</taxon>
        <taxon>Arthropoda</taxon>
        <taxon>Hexapoda</taxon>
        <taxon>Insecta</taxon>
        <taxon>Pterygota</taxon>
        <taxon>Neoptera</taxon>
        <taxon>Polyneoptera</taxon>
        <taxon>Dictyoptera</taxon>
        <taxon>Blattodea</taxon>
        <taxon>Blattoidea</taxon>
        <taxon>Termitoidae</taxon>
        <taxon>Termopsidae</taxon>
        <taxon>Zootermopsis</taxon>
    </lineage>
</organism>
<feature type="region of interest" description="Disordered" evidence="1">
    <location>
        <begin position="268"/>
        <end position="287"/>
    </location>
</feature>
<gene>
    <name evidence="2" type="ORF">L798_04130</name>
</gene>
<sequence>MSGRSVLGRPRRTKVYDCNYTAGERYYKPVVDSLDRRTAGRFSSPALRSTLAADEIEVPTFRRQISRPDEDFDTDEPRRQVNTALMDEFDSIFENRSRAIRSERSPNRNLRTLEDEADEEISSYLKRVRETRAARKTLEDEFESEVTPRGSKRRPIIDFQEKLLDSVGVKNSDIDKARLAIQDDAIFKKRTLRVTSEDDEGAPSLTKWSSLNRRSQLDGVEPEEFGAAAARARKTRSRLQDLDTEIEELAGRSAAREKRAEQLRALVKENEANATESSLSSSRVVKKATVRAEKKTVTF</sequence>
<dbReference type="OrthoDB" id="8191899at2759"/>
<dbReference type="eggNOG" id="ENOG502S5AE">
    <property type="taxonomic scope" value="Eukaryota"/>
</dbReference>
<reference evidence="2 3" key="1">
    <citation type="journal article" date="2014" name="Nat. Commun.">
        <title>Molecular traces of alternative social organization in a termite genome.</title>
        <authorList>
            <person name="Terrapon N."/>
            <person name="Li C."/>
            <person name="Robertson H.M."/>
            <person name="Ji L."/>
            <person name="Meng X."/>
            <person name="Booth W."/>
            <person name="Chen Z."/>
            <person name="Childers C.P."/>
            <person name="Glastad K.M."/>
            <person name="Gokhale K."/>
            <person name="Gowin J."/>
            <person name="Gronenberg W."/>
            <person name="Hermansen R.A."/>
            <person name="Hu H."/>
            <person name="Hunt B.G."/>
            <person name="Huylmans A.K."/>
            <person name="Khalil S.M."/>
            <person name="Mitchell R.D."/>
            <person name="Munoz-Torres M.C."/>
            <person name="Mustard J.A."/>
            <person name="Pan H."/>
            <person name="Reese J.T."/>
            <person name="Scharf M.E."/>
            <person name="Sun F."/>
            <person name="Vogel H."/>
            <person name="Xiao J."/>
            <person name="Yang W."/>
            <person name="Yang Z."/>
            <person name="Yang Z."/>
            <person name="Zhou J."/>
            <person name="Zhu J."/>
            <person name="Brent C.S."/>
            <person name="Elsik C.G."/>
            <person name="Goodisman M.A."/>
            <person name="Liberles D.A."/>
            <person name="Roe R.M."/>
            <person name="Vargo E.L."/>
            <person name="Vilcinskas A."/>
            <person name="Wang J."/>
            <person name="Bornberg-Bauer E."/>
            <person name="Korb J."/>
            <person name="Zhang G."/>
            <person name="Liebig J."/>
        </authorList>
    </citation>
    <scope>NUCLEOTIDE SEQUENCE [LARGE SCALE GENOMIC DNA]</scope>
    <source>
        <tissue evidence="2">Whole organism</tissue>
    </source>
</reference>
<dbReference type="AlphaFoldDB" id="A0A067RB35"/>
<evidence type="ECO:0000313" key="2">
    <source>
        <dbReference type="EMBL" id="KDR21071.1"/>
    </source>
</evidence>
<feature type="compositionally biased region" description="Polar residues" evidence="1">
    <location>
        <begin position="272"/>
        <end position="283"/>
    </location>
</feature>
<proteinExistence type="predicted"/>
<dbReference type="OMA" id="FENETQN"/>
<name>A0A067RB35_ZOONE</name>
<protein>
    <submittedName>
        <fullName evidence="2">Uncharacterized protein</fullName>
    </submittedName>
</protein>
<evidence type="ECO:0000256" key="1">
    <source>
        <dbReference type="SAM" id="MobiDB-lite"/>
    </source>
</evidence>
<dbReference type="Proteomes" id="UP000027135">
    <property type="component" value="Unassembled WGS sequence"/>
</dbReference>
<accession>A0A067RB35</accession>
<dbReference type="InParanoid" id="A0A067RB35"/>
<keyword evidence="3" id="KW-1185">Reference proteome</keyword>
<evidence type="ECO:0000313" key="3">
    <source>
        <dbReference type="Proteomes" id="UP000027135"/>
    </source>
</evidence>
<dbReference type="EMBL" id="KK852573">
    <property type="protein sequence ID" value="KDR21071.1"/>
    <property type="molecule type" value="Genomic_DNA"/>
</dbReference>